<dbReference type="Proteomes" id="UP001283361">
    <property type="component" value="Unassembled WGS sequence"/>
</dbReference>
<feature type="chain" id="PRO_5041928787" evidence="1">
    <location>
        <begin position="20"/>
        <end position="122"/>
    </location>
</feature>
<evidence type="ECO:0000256" key="1">
    <source>
        <dbReference type="SAM" id="SignalP"/>
    </source>
</evidence>
<feature type="signal peptide" evidence="1">
    <location>
        <begin position="1"/>
        <end position="19"/>
    </location>
</feature>
<keyword evidence="1" id="KW-0732">Signal</keyword>
<sequence length="122" mass="13412">MALRTAAVVLLVVVSPNIGLRGNIRAYIRAEISNSPLYDCDVNIDTKKSNKPSLCLIKGDLAPSPDVSDRDGIQHLVLTELSDIRHDLNNLQEAVKLSASPEIKTQGPFQSGQFEPLWETLF</sequence>
<organism evidence="2 3">
    <name type="scientific">Elysia crispata</name>
    <name type="common">lettuce slug</name>
    <dbReference type="NCBI Taxonomy" id="231223"/>
    <lineage>
        <taxon>Eukaryota</taxon>
        <taxon>Metazoa</taxon>
        <taxon>Spiralia</taxon>
        <taxon>Lophotrochozoa</taxon>
        <taxon>Mollusca</taxon>
        <taxon>Gastropoda</taxon>
        <taxon>Heterobranchia</taxon>
        <taxon>Euthyneura</taxon>
        <taxon>Panpulmonata</taxon>
        <taxon>Sacoglossa</taxon>
        <taxon>Placobranchoidea</taxon>
        <taxon>Plakobranchidae</taxon>
        <taxon>Elysia</taxon>
    </lineage>
</organism>
<dbReference type="AlphaFoldDB" id="A0AAE1ASZ5"/>
<gene>
    <name evidence="2" type="ORF">RRG08_042250</name>
</gene>
<evidence type="ECO:0000313" key="3">
    <source>
        <dbReference type="Proteomes" id="UP001283361"/>
    </source>
</evidence>
<proteinExistence type="predicted"/>
<accession>A0AAE1ASZ5</accession>
<name>A0AAE1ASZ5_9GAST</name>
<protein>
    <submittedName>
        <fullName evidence="2">Uncharacterized protein</fullName>
    </submittedName>
</protein>
<comment type="caution">
    <text evidence="2">The sequence shown here is derived from an EMBL/GenBank/DDBJ whole genome shotgun (WGS) entry which is preliminary data.</text>
</comment>
<keyword evidence="3" id="KW-1185">Reference proteome</keyword>
<dbReference type="EMBL" id="JAWDGP010001262">
    <property type="protein sequence ID" value="KAK3793308.1"/>
    <property type="molecule type" value="Genomic_DNA"/>
</dbReference>
<reference evidence="2" key="1">
    <citation type="journal article" date="2023" name="G3 (Bethesda)">
        <title>A reference genome for the long-term kleptoplast-retaining sea slug Elysia crispata morphotype clarki.</title>
        <authorList>
            <person name="Eastman K.E."/>
            <person name="Pendleton A.L."/>
            <person name="Shaikh M.A."/>
            <person name="Suttiyut T."/>
            <person name="Ogas R."/>
            <person name="Tomko P."/>
            <person name="Gavelis G."/>
            <person name="Widhalm J.R."/>
            <person name="Wisecaver J.H."/>
        </authorList>
    </citation>
    <scope>NUCLEOTIDE SEQUENCE</scope>
    <source>
        <strain evidence="2">ECLA1</strain>
    </source>
</reference>
<evidence type="ECO:0000313" key="2">
    <source>
        <dbReference type="EMBL" id="KAK3793308.1"/>
    </source>
</evidence>